<dbReference type="Proteomes" id="UP001501490">
    <property type="component" value="Unassembled WGS sequence"/>
</dbReference>
<evidence type="ECO:0000313" key="2">
    <source>
        <dbReference type="EMBL" id="GAA3615418.1"/>
    </source>
</evidence>
<evidence type="ECO:0000313" key="3">
    <source>
        <dbReference type="Proteomes" id="UP001501490"/>
    </source>
</evidence>
<keyword evidence="1" id="KW-0812">Transmembrane</keyword>
<comment type="caution">
    <text evidence="2">The sequence shown here is derived from an EMBL/GenBank/DDBJ whole genome shotgun (WGS) entry which is preliminary data.</text>
</comment>
<name>A0ABP6ZPV6_9ACTN</name>
<evidence type="ECO:0000256" key="1">
    <source>
        <dbReference type="SAM" id="Phobius"/>
    </source>
</evidence>
<gene>
    <name evidence="2" type="ORF">GCM10022236_16780</name>
</gene>
<proteinExistence type="predicted"/>
<feature type="transmembrane region" description="Helical" evidence="1">
    <location>
        <begin position="112"/>
        <end position="132"/>
    </location>
</feature>
<dbReference type="RefSeq" id="WP_344803320.1">
    <property type="nucleotide sequence ID" value="NZ_BAABAB010000010.1"/>
</dbReference>
<feature type="transmembrane region" description="Helical" evidence="1">
    <location>
        <begin position="16"/>
        <end position="35"/>
    </location>
</feature>
<evidence type="ECO:0008006" key="4">
    <source>
        <dbReference type="Google" id="ProtNLM"/>
    </source>
</evidence>
<sequence length="213" mass="23601">MRLPAGLYAQRRGRMAGQLLADLSMVVWVVLWWFVGRFTQRTIDAIADPLRTSGERAAQLTEQARQAAEQAGRVPGIGSELRKPFDGAVDSLSGVTTAISQQISSIEHAGLLLGWLVFAIPVVILLVIWLPLRVRFVRRARAAQVFIDAQADLDLFALRAMVGQPMHVIAKISDDPVAAWRRGDRDVIRALANAELRRTGLRPPVIDRRDRPA</sequence>
<keyword evidence="1" id="KW-0472">Membrane</keyword>
<reference evidence="3" key="1">
    <citation type="journal article" date="2019" name="Int. J. Syst. Evol. Microbiol.">
        <title>The Global Catalogue of Microorganisms (GCM) 10K type strain sequencing project: providing services to taxonomists for standard genome sequencing and annotation.</title>
        <authorList>
            <consortium name="The Broad Institute Genomics Platform"/>
            <consortium name="The Broad Institute Genome Sequencing Center for Infectious Disease"/>
            <person name="Wu L."/>
            <person name="Ma J."/>
        </authorList>
    </citation>
    <scope>NUCLEOTIDE SEQUENCE [LARGE SCALE GENOMIC DNA]</scope>
    <source>
        <strain evidence="3">JCM 16929</strain>
    </source>
</reference>
<accession>A0ABP6ZPV6</accession>
<protein>
    <recommendedName>
        <fullName evidence="4">Transmembrane protein</fullName>
    </recommendedName>
</protein>
<keyword evidence="3" id="KW-1185">Reference proteome</keyword>
<organism evidence="2 3">
    <name type="scientific">Microlunatus ginsengisoli</name>
    <dbReference type="NCBI Taxonomy" id="363863"/>
    <lineage>
        <taxon>Bacteria</taxon>
        <taxon>Bacillati</taxon>
        <taxon>Actinomycetota</taxon>
        <taxon>Actinomycetes</taxon>
        <taxon>Propionibacteriales</taxon>
        <taxon>Propionibacteriaceae</taxon>
        <taxon>Microlunatus</taxon>
    </lineage>
</organism>
<dbReference type="EMBL" id="BAABAB010000010">
    <property type="protein sequence ID" value="GAA3615418.1"/>
    <property type="molecule type" value="Genomic_DNA"/>
</dbReference>
<keyword evidence="1" id="KW-1133">Transmembrane helix</keyword>